<dbReference type="Proteomes" id="UP000059680">
    <property type="component" value="Chromosome 10"/>
</dbReference>
<accession>A0A0P0XT27</accession>
<feature type="transmembrane region" description="Helical" evidence="1">
    <location>
        <begin position="37"/>
        <end position="58"/>
    </location>
</feature>
<sequence length="118" mass="13778">MNRFFCLKFRLPLLVFSVWNRNSVVNLLCFCHGQSTLCLSGLLVLIQFMVTFSLPFAMNNQFRSWNVMCWNVKGMNVDAKILMRRQKVEESGCQVLCLQKTKKHNFTLVDIKTFSLAF</sequence>
<name>A0A0P0XT27_ORYSJ</name>
<reference evidence="2 3" key="2">
    <citation type="journal article" date="2013" name="Plant Cell Physiol.">
        <title>Rice Annotation Project Database (RAP-DB): an integrative and interactive database for rice genomics.</title>
        <authorList>
            <person name="Sakai H."/>
            <person name="Lee S.S."/>
            <person name="Tanaka T."/>
            <person name="Numa H."/>
            <person name="Kim J."/>
            <person name="Kawahara Y."/>
            <person name="Wakimoto H."/>
            <person name="Yang C.C."/>
            <person name="Iwamoto M."/>
            <person name="Abe T."/>
            <person name="Yamada Y."/>
            <person name="Muto A."/>
            <person name="Inokuchi H."/>
            <person name="Ikemura T."/>
            <person name="Matsumoto T."/>
            <person name="Sasaki T."/>
            <person name="Itoh T."/>
        </authorList>
    </citation>
    <scope>NUCLEOTIDE SEQUENCE [LARGE SCALE GENOMIC DNA]</scope>
    <source>
        <strain evidence="3">cv. Nipponbare</strain>
    </source>
</reference>
<dbReference type="AlphaFoldDB" id="A0A0P0XT27"/>
<gene>
    <name evidence="2" type="ordered locus">Os10g0208500</name>
    <name evidence="2" type="ORF">OSNPB_100208500</name>
</gene>
<proteinExistence type="predicted"/>
<keyword evidence="3" id="KW-1185">Reference proteome</keyword>
<organism evidence="2 3">
    <name type="scientific">Oryza sativa subsp. japonica</name>
    <name type="common">Rice</name>
    <dbReference type="NCBI Taxonomy" id="39947"/>
    <lineage>
        <taxon>Eukaryota</taxon>
        <taxon>Viridiplantae</taxon>
        <taxon>Streptophyta</taxon>
        <taxon>Embryophyta</taxon>
        <taxon>Tracheophyta</taxon>
        <taxon>Spermatophyta</taxon>
        <taxon>Magnoliopsida</taxon>
        <taxon>Liliopsida</taxon>
        <taxon>Poales</taxon>
        <taxon>Poaceae</taxon>
        <taxon>BOP clade</taxon>
        <taxon>Oryzoideae</taxon>
        <taxon>Oryzeae</taxon>
        <taxon>Oryzinae</taxon>
        <taxon>Oryza</taxon>
        <taxon>Oryza sativa</taxon>
    </lineage>
</organism>
<keyword evidence="1" id="KW-0812">Transmembrane</keyword>
<dbReference type="Gramene" id="Os10t0208500-01">
    <property type="protein sequence ID" value="Os10t0208500-01"/>
    <property type="gene ID" value="Os10g0208500"/>
</dbReference>
<reference evidence="2 3" key="3">
    <citation type="journal article" date="2013" name="Rice">
        <title>Improvement of the Oryza sativa Nipponbare reference genome using next generation sequence and optical map data.</title>
        <authorList>
            <person name="Kawahara Y."/>
            <person name="de la Bastide M."/>
            <person name="Hamilton J.P."/>
            <person name="Kanamori H."/>
            <person name="McCombie W.R."/>
            <person name="Ouyang S."/>
            <person name="Schwartz D.C."/>
            <person name="Tanaka T."/>
            <person name="Wu J."/>
            <person name="Zhou S."/>
            <person name="Childs K.L."/>
            <person name="Davidson R.M."/>
            <person name="Lin H."/>
            <person name="Quesada-Ocampo L."/>
            <person name="Vaillancourt B."/>
            <person name="Sakai H."/>
            <person name="Lee S.S."/>
            <person name="Kim J."/>
            <person name="Numa H."/>
            <person name="Itoh T."/>
            <person name="Buell C.R."/>
            <person name="Matsumoto T."/>
        </authorList>
    </citation>
    <scope>NUCLEOTIDE SEQUENCE [LARGE SCALE GENOMIC DNA]</scope>
    <source>
        <strain evidence="3">cv. Nipponbare</strain>
    </source>
</reference>
<dbReference type="EMBL" id="AP014966">
    <property type="protein sequence ID" value="BAT10268.1"/>
    <property type="molecule type" value="Genomic_DNA"/>
</dbReference>
<reference evidence="3" key="1">
    <citation type="journal article" date="2005" name="Nature">
        <title>The map-based sequence of the rice genome.</title>
        <authorList>
            <consortium name="International rice genome sequencing project (IRGSP)"/>
            <person name="Matsumoto T."/>
            <person name="Wu J."/>
            <person name="Kanamori H."/>
            <person name="Katayose Y."/>
            <person name="Fujisawa M."/>
            <person name="Namiki N."/>
            <person name="Mizuno H."/>
            <person name="Yamamoto K."/>
            <person name="Antonio B.A."/>
            <person name="Baba T."/>
            <person name="Sakata K."/>
            <person name="Nagamura Y."/>
            <person name="Aoki H."/>
            <person name="Arikawa K."/>
            <person name="Arita K."/>
            <person name="Bito T."/>
            <person name="Chiden Y."/>
            <person name="Fujitsuka N."/>
            <person name="Fukunaka R."/>
            <person name="Hamada M."/>
            <person name="Harada C."/>
            <person name="Hayashi A."/>
            <person name="Hijishita S."/>
            <person name="Honda M."/>
            <person name="Hosokawa S."/>
            <person name="Ichikawa Y."/>
            <person name="Idonuma A."/>
            <person name="Iijima M."/>
            <person name="Ikeda M."/>
            <person name="Ikeno M."/>
            <person name="Ito K."/>
            <person name="Ito S."/>
            <person name="Ito T."/>
            <person name="Ito Y."/>
            <person name="Ito Y."/>
            <person name="Iwabuchi A."/>
            <person name="Kamiya K."/>
            <person name="Karasawa W."/>
            <person name="Kurita K."/>
            <person name="Katagiri S."/>
            <person name="Kikuta A."/>
            <person name="Kobayashi H."/>
            <person name="Kobayashi N."/>
            <person name="Machita K."/>
            <person name="Maehara T."/>
            <person name="Masukawa M."/>
            <person name="Mizubayashi T."/>
            <person name="Mukai Y."/>
            <person name="Nagasaki H."/>
            <person name="Nagata Y."/>
            <person name="Naito S."/>
            <person name="Nakashima M."/>
            <person name="Nakama Y."/>
            <person name="Nakamichi Y."/>
            <person name="Nakamura M."/>
            <person name="Meguro A."/>
            <person name="Negishi M."/>
            <person name="Ohta I."/>
            <person name="Ohta T."/>
            <person name="Okamoto M."/>
            <person name="Ono N."/>
            <person name="Saji S."/>
            <person name="Sakaguchi M."/>
            <person name="Sakai K."/>
            <person name="Shibata M."/>
            <person name="Shimokawa T."/>
            <person name="Song J."/>
            <person name="Takazaki Y."/>
            <person name="Terasawa K."/>
            <person name="Tsugane M."/>
            <person name="Tsuji K."/>
            <person name="Ueda S."/>
            <person name="Waki K."/>
            <person name="Yamagata H."/>
            <person name="Yamamoto M."/>
            <person name="Yamamoto S."/>
            <person name="Yamane H."/>
            <person name="Yoshiki S."/>
            <person name="Yoshihara R."/>
            <person name="Yukawa K."/>
            <person name="Zhong H."/>
            <person name="Yano M."/>
            <person name="Yuan Q."/>
            <person name="Ouyang S."/>
            <person name="Liu J."/>
            <person name="Jones K.M."/>
            <person name="Gansberger K."/>
            <person name="Moffat K."/>
            <person name="Hill J."/>
            <person name="Bera J."/>
            <person name="Fadrosh D."/>
            <person name="Jin S."/>
            <person name="Johri S."/>
            <person name="Kim M."/>
            <person name="Overton L."/>
            <person name="Reardon M."/>
            <person name="Tsitrin T."/>
            <person name="Vuong H."/>
            <person name="Weaver B."/>
            <person name="Ciecko A."/>
            <person name="Tallon L."/>
            <person name="Jackson J."/>
            <person name="Pai G."/>
            <person name="Aken S.V."/>
            <person name="Utterback T."/>
            <person name="Reidmuller S."/>
            <person name="Feldblyum T."/>
            <person name="Hsiao J."/>
            <person name="Zismann V."/>
            <person name="Iobst S."/>
            <person name="de Vazeille A.R."/>
            <person name="Buell C.R."/>
            <person name="Ying K."/>
            <person name="Li Y."/>
            <person name="Lu T."/>
            <person name="Huang Y."/>
            <person name="Zhao Q."/>
            <person name="Feng Q."/>
            <person name="Zhang L."/>
            <person name="Zhu J."/>
            <person name="Weng Q."/>
            <person name="Mu J."/>
            <person name="Lu Y."/>
            <person name="Fan D."/>
            <person name="Liu Y."/>
            <person name="Guan J."/>
            <person name="Zhang Y."/>
            <person name="Yu S."/>
            <person name="Liu X."/>
            <person name="Zhang Y."/>
            <person name="Hong G."/>
            <person name="Han B."/>
            <person name="Choisne N."/>
            <person name="Demange N."/>
            <person name="Orjeda G."/>
            <person name="Samain S."/>
            <person name="Cattolico L."/>
            <person name="Pelletier E."/>
            <person name="Couloux A."/>
            <person name="Segurens B."/>
            <person name="Wincker P."/>
            <person name="D'Hont A."/>
            <person name="Scarpelli C."/>
            <person name="Weissenbach J."/>
            <person name="Salanoubat M."/>
            <person name="Quetier F."/>
            <person name="Yu Y."/>
            <person name="Kim H.R."/>
            <person name="Rambo T."/>
            <person name="Currie J."/>
            <person name="Collura K."/>
            <person name="Luo M."/>
            <person name="Yang T."/>
            <person name="Ammiraju J.S.S."/>
            <person name="Engler F."/>
            <person name="Soderlund C."/>
            <person name="Wing R.A."/>
            <person name="Palmer L.E."/>
            <person name="de la Bastide M."/>
            <person name="Spiegel L."/>
            <person name="Nascimento L."/>
            <person name="Zutavern T."/>
            <person name="O'Shaughnessy A."/>
            <person name="Dike S."/>
            <person name="Dedhia N."/>
            <person name="Preston R."/>
            <person name="Balija V."/>
            <person name="McCombie W.R."/>
            <person name="Chow T."/>
            <person name="Chen H."/>
            <person name="Chung M."/>
            <person name="Chen C."/>
            <person name="Shaw J."/>
            <person name="Wu H."/>
            <person name="Hsiao K."/>
            <person name="Chao Y."/>
            <person name="Chu M."/>
            <person name="Cheng C."/>
            <person name="Hour A."/>
            <person name="Lee P."/>
            <person name="Lin S."/>
            <person name="Lin Y."/>
            <person name="Liou J."/>
            <person name="Liu S."/>
            <person name="Hsing Y."/>
            <person name="Raghuvanshi S."/>
            <person name="Mohanty A."/>
            <person name="Bharti A.K."/>
            <person name="Gaur A."/>
            <person name="Gupta V."/>
            <person name="Kumar D."/>
            <person name="Ravi V."/>
            <person name="Vij S."/>
            <person name="Kapur A."/>
            <person name="Khurana P."/>
            <person name="Khurana P."/>
            <person name="Khurana J.P."/>
            <person name="Tyagi A.K."/>
            <person name="Gaikwad K."/>
            <person name="Singh A."/>
            <person name="Dalal V."/>
            <person name="Srivastava S."/>
            <person name="Dixit A."/>
            <person name="Pal A.K."/>
            <person name="Ghazi I.A."/>
            <person name="Yadav M."/>
            <person name="Pandit A."/>
            <person name="Bhargava A."/>
            <person name="Sureshbabu K."/>
            <person name="Batra K."/>
            <person name="Sharma T.R."/>
            <person name="Mohapatra T."/>
            <person name="Singh N.K."/>
            <person name="Messing J."/>
            <person name="Nelson A.B."/>
            <person name="Fuks G."/>
            <person name="Kavchok S."/>
            <person name="Keizer G."/>
            <person name="Linton E."/>
            <person name="Llaca V."/>
            <person name="Song R."/>
            <person name="Tanyolac B."/>
            <person name="Young S."/>
            <person name="Ho-Il K."/>
            <person name="Hahn J.H."/>
            <person name="Sangsakoo G."/>
            <person name="Vanavichit A."/>
            <person name="de Mattos Luiz.A.T."/>
            <person name="Zimmer P.D."/>
            <person name="Malone G."/>
            <person name="Dellagostin O."/>
            <person name="de Oliveira A.C."/>
            <person name="Bevan M."/>
            <person name="Bancroft I."/>
            <person name="Minx P."/>
            <person name="Cordum H."/>
            <person name="Wilson R."/>
            <person name="Cheng Z."/>
            <person name="Jin W."/>
            <person name="Jiang J."/>
            <person name="Leong S.A."/>
            <person name="Iwama H."/>
            <person name="Gojobori T."/>
            <person name="Itoh T."/>
            <person name="Niimura Y."/>
            <person name="Fujii Y."/>
            <person name="Habara T."/>
            <person name="Sakai H."/>
            <person name="Sato Y."/>
            <person name="Wilson G."/>
            <person name="Kumar K."/>
            <person name="McCouch S."/>
            <person name="Juretic N."/>
            <person name="Hoen D."/>
            <person name="Wright S."/>
            <person name="Bruskiewich R."/>
            <person name="Bureau T."/>
            <person name="Miyao A."/>
            <person name="Hirochika H."/>
            <person name="Nishikawa T."/>
            <person name="Kadowaki K."/>
            <person name="Sugiura M."/>
            <person name="Burr B."/>
            <person name="Sasaki T."/>
        </authorList>
    </citation>
    <scope>NUCLEOTIDE SEQUENCE [LARGE SCALE GENOMIC DNA]</scope>
    <source>
        <strain evidence="3">cv. Nipponbare</strain>
    </source>
</reference>
<evidence type="ECO:0000313" key="3">
    <source>
        <dbReference type="Proteomes" id="UP000059680"/>
    </source>
</evidence>
<evidence type="ECO:0000313" key="2">
    <source>
        <dbReference type="EMBL" id="BAT10268.1"/>
    </source>
</evidence>
<keyword evidence="1" id="KW-0472">Membrane</keyword>
<protein>
    <submittedName>
        <fullName evidence="2">Os10g0208500 protein</fullName>
    </submittedName>
</protein>
<evidence type="ECO:0000256" key="1">
    <source>
        <dbReference type="SAM" id="Phobius"/>
    </source>
</evidence>
<dbReference type="ExpressionAtlas" id="A0A0P0XT27">
    <property type="expression patterns" value="baseline and differential"/>
</dbReference>
<keyword evidence="1" id="KW-1133">Transmembrane helix</keyword>